<protein>
    <submittedName>
        <fullName evidence="2">Glycosyltransferase family 2 protein</fullName>
    </submittedName>
</protein>
<dbReference type="CDD" id="cd00761">
    <property type="entry name" value="Glyco_tranf_GTA_type"/>
    <property type="match status" value="1"/>
</dbReference>
<dbReference type="EMBL" id="JBHTHU010000006">
    <property type="protein sequence ID" value="MFD0750766.1"/>
    <property type="molecule type" value="Genomic_DNA"/>
</dbReference>
<dbReference type="InterPro" id="IPR050834">
    <property type="entry name" value="Glycosyltransf_2"/>
</dbReference>
<feature type="domain" description="Glycosyltransferase 2-like" evidence="1">
    <location>
        <begin position="7"/>
        <end position="133"/>
    </location>
</feature>
<dbReference type="Gene3D" id="3.90.550.10">
    <property type="entry name" value="Spore Coat Polysaccharide Biosynthesis Protein SpsA, Chain A"/>
    <property type="match status" value="1"/>
</dbReference>
<evidence type="ECO:0000313" key="2">
    <source>
        <dbReference type="EMBL" id="MFD0750766.1"/>
    </source>
</evidence>
<organism evidence="2 3">
    <name type="scientific">Mucilaginibacter calamicampi</name>
    <dbReference type="NCBI Taxonomy" id="1302352"/>
    <lineage>
        <taxon>Bacteria</taxon>
        <taxon>Pseudomonadati</taxon>
        <taxon>Bacteroidota</taxon>
        <taxon>Sphingobacteriia</taxon>
        <taxon>Sphingobacteriales</taxon>
        <taxon>Sphingobacteriaceae</taxon>
        <taxon>Mucilaginibacter</taxon>
    </lineage>
</organism>
<dbReference type="PANTHER" id="PTHR43685:SF2">
    <property type="entry name" value="GLYCOSYLTRANSFERASE 2-LIKE DOMAIN-CONTAINING PROTEIN"/>
    <property type="match status" value="1"/>
</dbReference>
<evidence type="ECO:0000313" key="3">
    <source>
        <dbReference type="Proteomes" id="UP001596958"/>
    </source>
</evidence>
<comment type="caution">
    <text evidence="2">The sequence shown here is derived from an EMBL/GenBank/DDBJ whole genome shotgun (WGS) entry which is preliminary data.</text>
</comment>
<proteinExistence type="predicted"/>
<reference evidence="3" key="1">
    <citation type="journal article" date="2019" name="Int. J. Syst. Evol. Microbiol.">
        <title>The Global Catalogue of Microorganisms (GCM) 10K type strain sequencing project: providing services to taxonomists for standard genome sequencing and annotation.</title>
        <authorList>
            <consortium name="The Broad Institute Genomics Platform"/>
            <consortium name="The Broad Institute Genome Sequencing Center for Infectious Disease"/>
            <person name="Wu L."/>
            <person name="Ma J."/>
        </authorList>
    </citation>
    <scope>NUCLEOTIDE SEQUENCE [LARGE SCALE GENOMIC DNA]</scope>
    <source>
        <strain evidence="3">CCUG 63418</strain>
    </source>
</reference>
<dbReference type="RefSeq" id="WP_377100321.1">
    <property type="nucleotide sequence ID" value="NZ_JBHTHU010000006.1"/>
</dbReference>
<dbReference type="Proteomes" id="UP001596958">
    <property type="component" value="Unassembled WGS sequence"/>
</dbReference>
<name>A0ABW2Z1X8_9SPHI</name>
<gene>
    <name evidence="2" type="ORF">ACFQZS_11490</name>
</gene>
<keyword evidence="3" id="KW-1185">Reference proteome</keyword>
<dbReference type="InterPro" id="IPR029044">
    <property type="entry name" value="Nucleotide-diphossugar_trans"/>
</dbReference>
<accession>A0ABW2Z1X8</accession>
<dbReference type="SUPFAM" id="SSF53448">
    <property type="entry name" value="Nucleotide-diphospho-sugar transferases"/>
    <property type="match status" value="1"/>
</dbReference>
<sequence length="266" mass="30852">MSNPALSVLIPCYNGGQYLPAALASITSYPDKHLYEIIIVNDGSTDEATIGLLNSLQQQGYQVINQENKGPAAARNNAAKNAKGEYLLLLDSDNKIRHNYIKKGVDILRQNPEISIVHGKPVFFGNVTPSRLFDTGKFDMAKMLNCNYIDNCTLIRKSAWDMLGGQDEKSFVEDWEFWIRAGIADLKFFYLEEDCFDYRIVSDSLTDSLAKERWDSEAQYIYNKHVQLLTEQYKRLYIEKLIYHQDQQQPFRSFVKYFFKKYFKKK</sequence>
<evidence type="ECO:0000259" key="1">
    <source>
        <dbReference type="Pfam" id="PF00535"/>
    </source>
</evidence>
<dbReference type="Pfam" id="PF00535">
    <property type="entry name" value="Glycos_transf_2"/>
    <property type="match status" value="1"/>
</dbReference>
<dbReference type="PANTHER" id="PTHR43685">
    <property type="entry name" value="GLYCOSYLTRANSFERASE"/>
    <property type="match status" value="1"/>
</dbReference>
<dbReference type="InterPro" id="IPR001173">
    <property type="entry name" value="Glyco_trans_2-like"/>
</dbReference>